<comment type="subcellular location">
    <subcellularLocation>
        <location evidence="1">Cytoplasm</location>
        <location evidence="1">Cytoskeleton</location>
    </subcellularLocation>
</comment>
<dbReference type="PANTHER" id="PTHR46372:SF2">
    <property type="entry name" value="PROTEIN WVD2-LIKE 3"/>
    <property type="match status" value="1"/>
</dbReference>
<name>A0AAV8QH18_ENSVE</name>
<organism evidence="9 10">
    <name type="scientific">Ensete ventricosum</name>
    <name type="common">Abyssinian banana</name>
    <name type="synonym">Musa ensete</name>
    <dbReference type="NCBI Taxonomy" id="4639"/>
    <lineage>
        <taxon>Eukaryota</taxon>
        <taxon>Viridiplantae</taxon>
        <taxon>Streptophyta</taxon>
        <taxon>Embryophyta</taxon>
        <taxon>Tracheophyta</taxon>
        <taxon>Spermatophyta</taxon>
        <taxon>Magnoliopsida</taxon>
        <taxon>Liliopsida</taxon>
        <taxon>Zingiberales</taxon>
        <taxon>Musaceae</taxon>
        <taxon>Ensete</taxon>
    </lineage>
</organism>
<feature type="coiled-coil region" evidence="6">
    <location>
        <begin position="250"/>
        <end position="292"/>
    </location>
</feature>
<evidence type="ECO:0000313" key="10">
    <source>
        <dbReference type="Proteomes" id="UP001222027"/>
    </source>
</evidence>
<dbReference type="PANTHER" id="PTHR46372">
    <property type="entry name" value="PROTEIN WVD2-LIKE 3"/>
    <property type="match status" value="1"/>
</dbReference>
<dbReference type="GO" id="GO:0008017">
    <property type="term" value="F:microtubule binding"/>
    <property type="evidence" value="ECO:0007669"/>
    <property type="project" value="InterPro"/>
</dbReference>
<dbReference type="GO" id="GO:0005874">
    <property type="term" value="C:microtubule"/>
    <property type="evidence" value="ECO:0007669"/>
    <property type="project" value="UniProtKB-KW"/>
</dbReference>
<evidence type="ECO:0000259" key="8">
    <source>
        <dbReference type="Pfam" id="PF06886"/>
    </source>
</evidence>
<comment type="caution">
    <text evidence="9">The sequence shown here is derived from an EMBL/GenBank/DDBJ whole genome shotgun (WGS) entry which is preliminary data.</text>
</comment>
<dbReference type="GO" id="GO:0000226">
    <property type="term" value="P:microtubule cytoskeleton organization"/>
    <property type="evidence" value="ECO:0007669"/>
    <property type="project" value="InterPro"/>
</dbReference>
<evidence type="ECO:0000256" key="6">
    <source>
        <dbReference type="SAM" id="Coils"/>
    </source>
</evidence>
<evidence type="ECO:0000256" key="4">
    <source>
        <dbReference type="ARBA" id="ARBA00022701"/>
    </source>
</evidence>
<feature type="region of interest" description="Disordered" evidence="7">
    <location>
        <begin position="299"/>
        <end position="408"/>
    </location>
</feature>
<accession>A0AAV8QH18</accession>
<reference evidence="9 10" key="1">
    <citation type="submission" date="2022-12" db="EMBL/GenBank/DDBJ databases">
        <title>Chromosome-scale assembly of the Ensete ventricosum genome.</title>
        <authorList>
            <person name="Dussert Y."/>
            <person name="Stocks J."/>
            <person name="Wendawek A."/>
            <person name="Woldeyes F."/>
            <person name="Nichols R.A."/>
            <person name="Borrell J.S."/>
        </authorList>
    </citation>
    <scope>NUCLEOTIDE SEQUENCE [LARGE SCALE GENOMIC DNA]</scope>
    <source>
        <strain evidence="10">cv. Maze</strain>
        <tissue evidence="9">Seeds</tissue>
    </source>
</reference>
<dbReference type="InterPro" id="IPR044806">
    <property type="entry name" value="WVD2/WDL1-4"/>
</dbReference>
<keyword evidence="3" id="KW-0963">Cytoplasm</keyword>
<gene>
    <name evidence="9" type="ORF">OPV22_024537</name>
</gene>
<evidence type="ECO:0000256" key="1">
    <source>
        <dbReference type="ARBA" id="ARBA00004245"/>
    </source>
</evidence>
<keyword evidence="4" id="KW-0493">Microtubule</keyword>
<feature type="domain" description="TPX2 C-terminal" evidence="8">
    <location>
        <begin position="243"/>
        <end position="312"/>
    </location>
</feature>
<feature type="compositionally biased region" description="Basic and acidic residues" evidence="7">
    <location>
        <begin position="373"/>
        <end position="392"/>
    </location>
</feature>
<feature type="region of interest" description="Disordered" evidence="7">
    <location>
        <begin position="57"/>
        <end position="78"/>
    </location>
</feature>
<feature type="region of interest" description="Disordered" evidence="7">
    <location>
        <begin position="1"/>
        <end position="34"/>
    </location>
</feature>
<feature type="compositionally biased region" description="Polar residues" evidence="7">
    <location>
        <begin position="396"/>
        <end position="408"/>
    </location>
</feature>
<dbReference type="InterPro" id="IPR027329">
    <property type="entry name" value="TPX2_C"/>
</dbReference>
<keyword evidence="5" id="KW-0206">Cytoskeleton</keyword>
<sequence length="408" mass="44498">MTSTVERSELALLRDGASSDGEGRGGEGSEGKETALERALDLSDRCLEKGFRMEGTVMPMDEEGDCVTPAPDKTTHTIHPKTSTVTVADEATDNNENIANSDVVHVLPNIGNLSLDRDMTEKKCGDQKSISQMSAASSSAKAVRSNHTVPQPFALATEKRASSANRAFAAEAAIEGDNDPNADVQLADLQKKAQSNLTVTSRRPLHPDNIMYSDEEDSCSITSATAPSIRNLKVNTTLAIAPTFRCSERAEKRKEFYSKLEEKHQALEAEKLECEARTREEQEAALKQLRKSLNFKATPMPSFYHEGPPPKLELKKLPPTRAKSPKLGRRKSFGDASNLAFGDYSRHQRHSFGTCEDPPSKLQSNTKNSNTAKAKEGIKSTRDKSKHHHDEVAAQAPSQADTGVSVQP</sequence>
<evidence type="ECO:0000313" key="9">
    <source>
        <dbReference type="EMBL" id="KAJ8470194.1"/>
    </source>
</evidence>
<dbReference type="Pfam" id="PF06886">
    <property type="entry name" value="TPX2"/>
    <property type="match status" value="1"/>
</dbReference>
<protein>
    <recommendedName>
        <fullName evidence="8">TPX2 C-terminal domain-containing protein</fullName>
    </recommendedName>
</protein>
<evidence type="ECO:0000256" key="7">
    <source>
        <dbReference type="SAM" id="MobiDB-lite"/>
    </source>
</evidence>
<evidence type="ECO:0000256" key="3">
    <source>
        <dbReference type="ARBA" id="ARBA00022490"/>
    </source>
</evidence>
<dbReference type="AlphaFoldDB" id="A0AAV8QH18"/>
<keyword evidence="6" id="KW-0175">Coiled coil</keyword>
<keyword evidence="10" id="KW-1185">Reference proteome</keyword>
<proteinExistence type="inferred from homology"/>
<evidence type="ECO:0000256" key="5">
    <source>
        <dbReference type="ARBA" id="ARBA00023212"/>
    </source>
</evidence>
<feature type="compositionally biased region" description="Polar residues" evidence="7">
    <location>
        <begin position="361"/>
        <end position="372"/>
    </location>
</feature>
<dbReference type="EMBL" id="JAQQAF010000007">
    <property type="protein sequence ID" value="KAJ8470194.1"/>
    <property type="molecule type" value="Genomic_DNA"/>
</dbReference>
<feature type="compositionally biased region" description="Basic and acidic residues" evidence="7">
    <location>
        <begin position="21"/>
        <end position="34"/>
    </location>
</feature>
<dbReference type="Proteomes" id="UP001222027">
    <property type="component" value="Unassembled WGS sequence"/>
</dbReference>
<comment type="similarity">
    <text evidence="2">Belongs to the TPX2 family.</text>
</comment>
<evidence type="ECO:0000256" key="2">
    <source>
        <dbReference type="ARBA" id="ARBA00005885"/>
    </source>
</evidence>